<dbReference type="RefSeq" id="NP_001020575.1">
    <property type="nucleotide sequence ID" value="NM_001025404.1"/>
</dbReference>
<dbReference type="HOGENOM" id="CLU_024555_1_0_1"/>
<reference evidence="8" key="3">
    <citation type="submission" date="2025-09" db="UniProtKB">
        <authorList>
            <consortium name="Ensembl"/>
        </authorList>
    </citation>
    <scope>IDENTIFICATION</scope>
    <source>
        <strain evidence="8">Brown Norway</strain>
    </source>
</reference>
<reference evidence="8" key="2">
    <citation type="submission" date="2025-08" db="UniProtKB">
        <authorList>
            <consortium name="Ensembl"/>
        </authorList>
    </citation>
    <scope>IDENTIFICATION</scope>
    <source>
        <strain evidence="8">Brown Norway</strain>
    </source>
</reference>
<protein>
    <submittedName>
        <fullName evidence="8">CEA cell adhesion molecule 11</fullName>
    </submittedName>
</protein>
<dbReference type="GO" id="GO:0042110">
    <property type="term" value="P:T cell activation"/>
    <property type="evidence" value="ECO:0000318"/>
    <property type="project" value="GO_Central"/>
</dbReference>
<dbReference type="AGR" id="RGD:1559593"/>
<dbReference type="InterPro" id="IPR013106">
    <property type="entry name" value="Ig_V-set"/>
</dbReference>
<dbReference type="PANTHER" id="PTHR44427:SF1">
    <property type="entry name" value="CARCINOEMBRYONIC ANTIGEN-RELATED CELL ADHESION MOLECULE 1"/>
    <property type="match status" value="1"/>
</dbReference>
<comment type="similarity">
    <text evidence="4">Belongs to the immunoglobulin superfamily. CEA family.</text>
</comment>
<dbReference type="Proteomes" id="UP000002494">
    <property type="component" value="Chromosome 1"/>
</dbReference>
<evidence type="ECO:0000313" key="8">
    <source>
        <dbReference type="Ensembl" id="ENSRNOP00000023686.5"/>
    </source>
</evidence>
<evidence type="ECO:0000313" key="10">
    <source>
        <dbReference type="RGD" id="1559593"/>
    </source>
</evidence>
<dbReference type="PANTHER" id="PTHR44427">
    <property type="entry name" value="CARCINOEMBRYONIC ANTIGEN-RELATED CELL ADHESION MOLECULE 19"/>
    <property type="match status" value="1"/>
</dbReference>
<dbReference type="InterPro" id="IPR036179">
    <property type="entry name" value="Ig-like_dom_sf"/>
</dbReference>
<dbReference type="Pfam" id="PF07686">
    <property type="entry name" value="V-set"/>
    <property type="match status" value="1"/>
</dbReference>
<dbReference type="InterPro" id="IPR013783">
    <property type="entry name" value="Ig-like_fold"/>
</dbReference>
<keyword evidence="9" id="KW-1185">Reference proteome</keyword>
<dbReference type="SUPFAM" id="SSF48726">
    <property type="entry name" value="Immunoglobulin"/>
    <property type="match status" value="2"/>
</dbReference>
<feature type="domain" description="Immunoglobulin V-set" evidence="7">
    <location>
        <begin position="43"/>
        <end position="129"/>
    </location>
</feature>
<sequence length="301" mass="33597">MMNSVALSCNSCTSWQGLLLTVSLLTSWLLPTTAQVTIEAVPPIAVEGETVLLFVHNLPENVQVLSWYTGLAALKSCEIERYVIATKSHEVGPAYSSRETILRNGSLMIKSVNKKDSGYYTLKILSTTSSSEIIHAEFFVHSPLLGYKTHRTPSQMTIELSQSRVFETDHIILVGYNLPEKILGFAWHKGVLPLDRFKIASHSFITNSSMLGSQYHQRIITCDDGSMMFLNVTQKDSGLYTLRAISVDLVTEWAIVDLKVNKPGSQASNNQAPESKPVTWTSKKQRRKGTKCYSLRRVPNK</sequence>
<dbReference type="InterPro" id="IPR050831">
    <property type="entry name" value="CEA_cell_adhesion"/>
</dbReference>
<dbReference type="Gene3D" id="2.60.40.10">
    <property type="entry name" value="Immunoglobulins"/>
    <property type="match status" value="2"/>
</dbReference>
<dbReference type="GO" id="GO:0009897">
    <property type="term" value="C:external side of plasma membrane"/>
    <property type="evidence" value="ECO:0000318"/>
    <property type="project" value="GO_Central"/>
</dbReference>
<dbReference type="FunCoup" id="F7FFL4">
    <property type="interactions" value="402"/>
</dbReference>
<evidence type="ECO:0000256" key="6">
    <source>
        <dbReference type="SAM" id="SignalP"/>
    </source>
</evidence>
<dbReference type="OMA" id="KLQGFAW"/>
<evidence type="ECO:0000256" key="2">
    <source>
        <dbReference type="ARBA" id="ARBA00023180"/>
    </source>
</evidence>
<evidence type="ECO:0000256" key="1">
    <source>
        <dbReference type="ARBA" id="ARBA00022729"/>
    </source>
</evidence>
<name>F7FFL4_RAT</name>
<gene>
    <name evidence="8 10" type="primary">Ceacam11</name>
</gene>
<keyword evidence="1 6" id="KW-0732">Signal</keyword>
<feature type="compositionally biased region" description="Polar residues" evidence="5">
    <location>
        <begin position="264"/>
        <end position="282"/>
    </location>
</feature>
<keyword evidence="3" id="KW-0393">Immunoglobulin domain</keyword>
<dbReference type="AlphaFoldDB" id="F7FFL4"/>
<proteinExistence type="inferred from homology"/>
<dbReference type="OrthoDB" id="6353782at2759"/>
<keyword evidence="2" id="KW-0325">Glycoprotein</keyword>
<reference evidence="8" key="1">
    <citation type="submission" date="2024-01" db="EMBL/GenBank/DDBJ databases">
        <title>GRCr8: a new rat reference genome assembly contstructed from accurate long reads and long range scaffolding.</title>
        <authorList>
            <person name="Doris P.A."/>
            <person name="Kalbfleisch T."/>
            <person name="Li K."/>
            <person name="Howe K."/>
            <person name="Wood J."/>
        </authorList>
    </citation>
    <scope>NUCLEOTIDE SEQUENCE [LARGE SCALE GENOMIC DNA]</scope>
    <source>
        <strain evidence="8">Brown Norway</strain>
    </source>
</reference>
<dbReference type="GeneID" id="292668"/>
<organism evidence="8 9">
    <name type="scientific">Rattus norvegicus</name>
    <name type="common">Rat</name>
    <dbReference type="NCBI Taxonomy" id="10116"/>
    <lineage>
        <taxon>Eukaryota</taxon>
        <taxon>Metazoa</taxon>
        <taxon>Chordata</taxon>
        <taxon>Craniata</taxon>
        <taxon>Vertebrata</taxon>
        <taxon>Euteleostomi</taxon>
        <taxon>Mammalia</taxon>
        <taxon>Eutheria</taxon>
        <taxon>Euarchontoglires</taxon>
        <taxon>Glires</taxon>
        <taxon>Rodentia</taxon>
        <taxon>Myomorpha</taxon>
        <taxon>Muroidea</taxon>
        <taxon>Muridae</taxon>
        <taxon>Murinae</taxon>
        <taxon>Rattus</taxon>
    </lineage>
</organism>
<feature type="chain" id="PRO_5045467837" evidence="6">
    <location>
        <begin position="35"/>
        <end position="301"/>
    </location>
</feature>
<accession>F7FFL4</accession>
<evidence type="ECO:0000256" key="5">
    <source>
        <dbReference type="SAM" id="MobiDB-lite"/>
    </source>
</evidence>
<dbReference type="Ensembl" id="ENSRNOT00000023686.5">
    <property type="protein sequence ID" value="ENSRNOP00000023686.5"/>
    <property type="gene ID" value="ENSRNOG00000017620.5"/>
</dbReference>
<dbReference type="GO" id="GO:0006955">
    <property type="term" value="P:immune response"/>
    <property type="evidence" value="ECO:0000318"/>
    <property type="project" value="GO_Central"/>
</dbReference>
<dbReference type="RGD" id="1559593">
    <property type="gene designation" value="Ceacam11"/>
</dbReference>
<dbReference type="GeneTree" id="ENSGT01100000263479"/>
<feature type="signal peptide" evidence="6">
    <location>
        <begin position="1"/>
        <end position="34"/>
    </location>
</feature>
<feature type="region of interest" description="Disordered" evidence="5">
    <location>
        <begin position="264"/>
        <end position="301"/>
    </location>
</feature>
<evidence type="ECO:0000256" key="4">
    <source>
        <dbReference type="ARBA" id="ARBA00038222"/>
    </source>
</evidence>
<evidence type="ECO:0000313" key="9">
    <source>
        <dbReference type="Proteomes" id="UP000002494"/>
    </source>
</evidence>
<dbReference type="CDD" id="cd05774">
    <property type="entry name" value="IgV_CEACAM_D1"/>
    <property type="match status" value="2"/>
</dbReference>
<evidence type="ECO:0000259" key="7">
    <source>
        <dbReference type="Pfam" id="PF07686"/>
    </source>
</evidence>
<evidence type="ECO:0000256" key="3">
    <source>
        <dbReference type="ARBA" id="ARBA00023319"/>
    </source>
</evidence>